<dbReference type="OrthoDB" id="9771783at2"/>
<comment type="caution">
    <text evidence="1">The sequence shown here is derived from an EMBL/GenBank/DDBJ whole genome shotgun (WGS) entry which is preliminary data.</text>
</comment>
<keyword evidence="2" id="KW-1185">Reference proteome</keyword>
<evidence type="ECO:0000313" key="2">
    <source>
        <dbReference type="Proteomes" id="UP000013165"/>
    </source>
</evidence>
<dbReference type="AlphaFoldDB" id="N6WY47"/>
<dbReference type="PATRIC" id="fig|626887.3.peg.465"/>
<dbReference type="eggNOG" id="COG2982">
    <property type="taxonomic scope" value="Bacteria"/>
</dbReference>
<reference evidence="1 2" key="1">
    <citation type="journal article" date="2013" name="Genome Announc.">
        <title>Genome Sequence of the Polycyclic Aromatic Hydrocarbon-Degrading Bacterium Strain Marinobacter nanhaiticus D15-8WT.</title>
        <authorList>
            <person name="Cui Z."/>
            <person name="Gao W."/>
            <person name="Li Q."/>
            <person name="Xu G."/>
            <person name="Zheng L."/>
        </authorList>
    </citation>
    <scope>NUCLEOTIDE SEQUENCE [LARGE SCALE GENOMIC DNA]</scope>
    <source>
        <strain evidence="1 2">D15-8W</strain>
    </source>
</reference>
<dbReference type="RefSeq" id="WP_004583041.1">
    <property type="nucleotide sequence ID" value="NZ_AP028878.1"/>
</dbReference>
<dbReference type="Proteomes" id="UP000013165">
    <property type="component" value="Unassembled WGS sequence"/>
</dbReference>
<dbReference type="STRING" id="626887.J057_02435"/>
<sequence length="364" mass="40496">MQHRKRKLAWVLLALVIVVVAARVALPEVLQRYVNQTLDDAEGYSGQVGDIDLALWRGAYVIHDIEINKATGEVFAPLFTANRVDLSLLTSALLRGKLVGEAVFRKPLLNIVVEDEEDSSQQTGEEADWRQVLRDLFPLRLDRIEFHDGEFHFRKPDASPPVDAYLTGIEATLTNLTNSRELSDSLAASLSLQAKAMQQGDLTVSMQMDPYREQAHFNFNGKLTNLEISAIDPLIAAYAPVDIEAGSLDLVMELAAEDGRITGYVKPLLRDIDIFEWREDVEKQGDNLFQVVWEGLVGAVAELLENQPKDQFATRIPIEGQIDSPDTETLAAIINVLRNAFINAFEAELEGSVNPSNVEQDSNQ</sequence>
<organism evidence="1 2">
    <name type="scientific">Marinobacter nanhaiticus D15-8W</name>
    <dbReference type="NCBI Taxonomy" id="626887"/>
    <lineage>
        <taxon>Bacteria</taxon>
        <taxon>Pseudomonadati</taxon>
        <taxon>Pseudomonadota</taxon>
        <taxon>Gammaproteobacteria</taxon>
        <taxon>Pseudomonadales</taxon>
        <taxon>Marinobacteraceae</taxon>
        <taxon>Marinobacter</taxon>
    </lineage>
</organism>
<proteinExistence type="predicted"/>
<dbReference type="EMBL" id="APLQ01000010">
    <property type="protein sequence ID" value="ENO16531.1"/>
    <property type="molecule type" value="Genomic_DNA"/>
</dbReference>
<accession>N6WY47</accession>
<dbReference type="HOGENOM" id="CLU_056895_0_0_6"/>
<protein>
    <submittedName>
        <fullName evidence="1">DUF748 domain-containing protein</fullName>
    </submittedName>
</protein>
<name>N6WY47_9GAMM</name>
<gene>
    <name evidence="1" type="ORF">J057_02435</name>
</gene>
<evidence type="ECO:0000313" key="1">
    <source>
        <dbReference type="EMBL" id="ENO16531.1"/>
    </source>
</evidence>